<comment type="caution">
    <text evidence="9">The sequence shown here is derived from an EMBL/GenBank/DDBJ whole genome shotgun (WGS) entry which is preliminary data.</text>
</comment>
<evidence type="ECO:0000313" key="9">
    <source>
        <dbReference type="EMBL" id="KAJ4959058.1"/>
    </source>
</evidence>
<dbReference type="EMBL" id="JAMYWD010000010">
    <property type="protein sequence ID" value="KAJ4959058.1"/>
    <property type="molecule type" value="Genomic_DNA"/>
</dbReference>
<keyword evidence="10" id="KW-1185">Reference proteome</keyword>
<dbReference type="FunFam" id="1.10.510.10:FF:001424">
    <property type="entry name" value="Protein kinase superfamily protein"/>
    <property type="match status" value="1"/>
</dbReference>
<evidence type="ECO:0000256" key="4">
    <source>
        <dbReference type="ARBA" id="ARBA00022777"/>
    </source>
</evidence>
<proteinExistence type="predicted"/>
<organism evidence="9 10">
    <name type="scientific">Protea cynaroides</name>
    <dbReference type="NCBI Taxonomy" id="273540"/>
    <lineage>
        <taxon>Eukaryota</taxon>
        <taxon>Viridiplantae</taxon>
        <taxon>Streptophyta</taxon>
        <taxon>Embryophyta</taxon>
        <taxon>Tracheophyta</taxon>
        <taxon>Spermatophyta</taxon>
        <taxon>Magnoliopsida</taxon>
        <taxon>Proteales</taxon>
        <taxon>Proteaceae</taxon>
        <taxon>Protea</taxon>
    </lineage>
</organism>
<sequence length="607" mass="68011">MTSSQIQYLSDSAGTMDTPVPAKILIGLPFNAEVSKALLLWAIGFVARPNDIVVAVHILVGKMTKKRYTRLRRAKAFVISMLGDFAEICQLKQVHLEARVNYSSSIGRGLIGEAKSIEADFLLLGGSRNQLQRGSREVMKYCFKHAPEGCSVVSIGRRGHAHQDSDSDSGSVLSVGSQRSKSSLSSRGLKKDVHVRKSMSPLWKLFHFKVKRVKGNHHSQKETRWGKASPTAVLDGPEEVLQGTEDSFSMGDSSLTESPPLSTKPCHRRRRSYLWRRLSTIKLLSPFFRSSLDGSEREFGGLSDKEKKPSWRCFSYEEISYATNNFHPDNMVGKGGFAEVYRGDLSDGRTIAVKRLAKDRSKEEEKEKEFLIELGIIGHVCHPNTSHLIGCCIENGLHLIFNFSPNGTLDEGLHGSTSKSLEWTVRYKIAIGVARGLHYLHKCCKRRIIHRDIKASNVLLGPDFEPQIADFGLAKWLPTQWSHHSVVPVVGRRPVDSSRQSLLLWAKPLMESGDIAQLADPKLAGKYDIDQMDRLVLAASYCVRQSSIWRPSIAEVLQIIVNGHNSGVARSWTMPDYQLDETECYSEDIDCWSPCTEISLDEFHFRD</sequence>
<keyword evidence="1" id="KW-0723">Serine/threonine-protein kinase</keyword>
<dbReference type="PROSITE" id="PS50011">
    <property type="entry name" value="PROTEIN_KINASE_DOM"/>
    <property type="match status" value="1"/>
</dbReference>
<keyword evidence="5 6" id="KW-0067">ATP-binding</keyword>
<evidence type="ECO:0000313" key="10">
    <source>
        <dbReference type="Proteomes" id="UP001141806"/>
    </source>
</evidence>
<evidence type="ECO:0000256" key="1">
    <source>
        <dbReference type="ARBA" id="ARBA00022527"/>
    </source>
</evidence>
<name>A0A9Q0K2G6_9MAGN</name>
<feature type="binding site" evidence="6">
    <location>
        <position position="354"/>
    </location>
    <ligand>
        <name>ATP</name>
        <dbReference type="ChEBI" id="CHEBI:30616"/>
    </ligand>
</feature>
<feature type="domain" description="Protein kinase" evidence="8">
    <location>
        <begin position="326"/>
        <end position="607"/>
    </location>
</feature>
<dbReference type="SUPFAM" id="SSF52402">
    <property type="entry name" value="Adenine nucleotide alpha hydrolases-like"/>
    <property type="match status" value="1"/>
</dbReference>
<dbReference type="Pfam" id="PF07714">
    <property type="entry name" value="PK_Tyr_Ser-Thr"/>
    <property type="match status" value="1"/>
</dbReference>
<dbReference type="InterPro" id="IPR000719">
    <property type="entry name" value="Prot_kinase_dom"/>
</dbReference>
<dbReference type="GO" id="GO:0004674">
    <property type="term" value="F:protein serine/threonine kinase activity"/>
    <property type="evidence" value="ECO:0007669"/>
    <property type="project" value="UniProtKB-KW"/>
</dbReference>
<dbReference type="SMART" id="SM00220">
    <property type="entry name" value="S_TKc"/>
    <property type="match status" value="1"/>
</dbReference>
<evidence type="ECO:0000256" key="5">
    <source>
        <dbReference type="ARBA" id="ARBA00022840"/>
    </source>
</evidence>
<dbReference type="PANTHER" id="PTHR47987">
    <property type="entry name" value="OS08G0249100 PROTEIN"/>
    <property type="match status" value="1"/>
</dbReference>
<dbReference type="Gene3D" id="3.40.50.620">
    <property type="entry name" value="HUPs"/>
    <property type="match status" value="1"/>
</dbReference>
<dbReference type="OrthoDB" id="4062651at2759"/>
<dbReference type="InterPro" id="IPR001245">
    <property type="entry name" value="Ser-Thr/Tyr_kinase_cat_dom"/>
</dbReference>
<feature type="region of interest" description="Disordered" evidence="7">
    <location>
        <begin position="159"/>
        <end position="192"/>
    </location>
</feature>
<reference evidence="9" key="1">
    <citation type="journal article" date="2023" name="Plant J.">
        <title>The genome of the king protea, Protea cynaroides.</title>
        <authorList>
            <person name="Chang J."/>
            <person name="Duong T.A."/>
            <person name="Schoeman C."/>
            <person name="Ma X."/>
            <person name="Roodt D."/>
            <person name="Barker N."/>
            <person name="Li Z."/>
            <person name="Van de Peer Y."/>
            <person name="Mizrachi E."/>
        </authorList>
    </citation>
    <scope>NUCLEOTIDE SEQUENCE</scope>
    <source>
        <tissue evidence="9">Young leaves</tissue>
    </source>
</reference>
<feature type="compositionally biased region" description="Low complexity" evidence="7">
    <location>
        <begin position="168"/>
        <end position="187"/>
    </location>
</feature>
<dbReference type="Proteomes" id="UP001141806">
    <property type="component" value="Unassembled WGS sequence"/>
</dbReference>
<accession>A0A9Q0K2G6</accession>
<evidence type="ECO:0000256" key="3">
    <source>
        <dbReference type="ARBA" id="ARBA00022741"/>
    </source>
</evidence>
<dbReference type="PANTHER" id="PTHR47987:SF3">
    <property type="entry name" value="OS08G0249100 PROTEIN"/>
    <property type="match status" value="1"/>
</dbReference>
<dbReference type="InterPro" id="IPR008271">
    <property type="entry name" value="Ser/Thr_kinase_AS"/>
</dbReference>
<dbReference type="InterPro" id="IPR017441">
    <property type="entry name" value="Protein_kinase_ATP_BS"/>
</dbReference>
<dbReference type="InterPro" id="IPR046958">
    <property type="entry name" value="RBK1/2/STUNTED"/>
</dbReference>
<evidence type="ECO:0000259" key="8">
    <source>
        <dbReference type="PROSITE" id="PS50011"/>
    </source>
</evidence>
<protein>
    <recommendedName>
        <fullName evidence="8">Protein kinase domain-containing protein</fullName>
    </recommendedName>
</protein>
<dbReference type="Gene3D" id="1.10.510.10">
    <property type="entry name" value="Transferase(Phosphotransferase) domain 1"/>
    <property type="match status" value="2"/>
</dbReference>
<dbReference type="AlphaFoldDB" id="A0A9Q0K2G6"/>
<dbReference type="InterPro" id="IPR011009">
    <property type="entry name" value="Kinase-like_dom_sf"/>
</dbReference>
<keyword evidence="3 6" id="KW-0547">Nucleotide-binding</keyword>
<dbReference type="PROSITE" id="PS00108">
    <property type="entry name" value="PROTEIN_KINASE_ST"/>
    <property type="match status" value="1"/>
</dbReference>
<dbReference type="PROSITE" id="PS00107">
    <property type="entry name" value="PROTEIN_KINASE_ATP"/>
    <property type="match status" value="1"/>
</dbReference>
<dbReference type="InterPro" id="IPR014729">
    <property type="entry name" value="Rossmann-like_a/b/a_fold"/>
</dbReference>
<evidence type="ECO:0000256" key="7">
    <source>
        <dbReference type="SAM" id="MobiDB-lite"/>
    </source>
</evidence>
<keyword evidence="2" id="KW-0808">Transferase</keyword>
<dbReference type="SUPFAM" id="SSF56112">
    <property type="entry name" value="Protein kinase-like (PK-like)"/>
    <property type="match status" value="1"/>
</dbReference>
<keyword evidence="4" id="KW-0418">Kinase</keyword>
<gene>
    <name evidence="9" type="ORF">NE237_026169</name>
</gene>
<dbReference type="Gene3D" id="3.30.200.20">
    <property type="entry name" value="Phosphorylase Kinase, domain 1"/>
    <property type="match status" value="1"/>
</dbReference>
<evidence type="ECO:0000256" key="2">
    <source>
        <dbReference type="ARBA" id="ARBA00022679"/>
    </source>
</evidence>
<dbReference type="GO" id="GO:0005524">
    <property type="term" value="F:ATP binding"/>
    <property type="evidence" value="ECO:0007669"/>
    <property type="project" value="UniProtKB-UniRule"/>
</dbReference>
<dbReference type="FunFam" id="3.30.200.20:FF:000325">
    <property type="entry name" value="Putative receptor-like serine/threonine-protein kinase"/>
    <property type="match status" value="1"/>
</dbReference>
<evidence type="ECO:0000256" key="6">
    <source>
        <dbReference type="PROSITE-ProRule" id="PRU10141"/>
    </source>
</evidence>